<proteinExistence type="predicted"/>
<feature type="region of interest" description="Disordered" evidence="1">
    <location>
        <begin position="43"/>
        <end position="87"/>
    </location>
</feature>
<gene>
    <name evidence="2" type="ORF">SARC_16730</name>
</gene>
<dbReference type="GeneID" id="25917234"/>
<accession>A0A0L0F2A0</accession>
<evidence type="ECO:0000256" key="1">
    <source>
        <dbReference type="SAM" id="MobiDB-lite"/>
    </source>
</evidence>
<dbReference type="AlphaFoldDB" id="A0A0L0F2A0"/>
<evidence type="ECO:0000313" key="2">
    <source>
        <dbReference type="EMBL" id="KNC70741.1"/>
    </source>
</evidence>
<dbReference type="EMBL" id="KQ250329">
    <property type="protein sequence ID" value="KNC70741.1"/>
    <property type="molecule type" value="Genomic_DNA"/>
</dbReference>
<organism evidence="2 3">
    <name type="scientific">Sphaeroforma arctica JP610</name>
    <dbReference type="NCBI Taxonomy" id="667725"/>
    <lineage>
        <taxon>Eukaryota</taxon>
        <taxon>Ichthyosporea</taxon>
        <taxon>Ichthyophonida</taxon>
        <taxon>Sphaeroforma</taxon>
    </lineage>
</organism>
<feature type="compositionally biased region" description="Basic and acidic residues" evidence="1">
    <location>
        <begin position="70"/>
        <end position="80"/>
    </location>
</feature>
<name>A0A0L0F2A0_9EUKA</name>
<feature type="non-terminal residue" evidence="2">
    <location>
        <position position="1"/>
    </location>
</feature>
<feature type="non-terminal residue" evidence="2">
    <location>
        <position position="87"/>
    </location>
</feature>
<dbReference type="Proteomes" id="UP000054560">
    <property type="component" value="Unassembled WGS sequence"/>
</dbReference>
<dbReference type="RefSeq" id="XP_014144643.1">
    <property type="nucleotide sequence ID" value="XM_014289168.1"/>
</dbReference>
<evidence type="ECO:0000313" key="3">
    <source>
        <dbReference type="Proteomes" id="UP000054560"/>
    </source>
</evidence>
<protein>
    <submittedName>
        <fullName evidence="2">Uncharacterized protein</fullName>
    </submittedName>
</protein>
<keyword evidence="3" id="KW-1185">Reference proteome</keyword>
<sequence length="87" mass="9657">RGFCNRHDRDDGRNTINTTRIGNGEKLRVVLGAKVVQIRPAGGALDGTYNPPFREEKRRKKAADGPKIMSDAERTDKSAECVKQGFN</sequence>
<reference evidence="2 3" key="1">
    <citation type="submission" date="2011-02" db="EMBL/GenBank/DDBJ databases">
        <title>The Genome Sequence of Sphaeroforma arctica JP610.</title>
        <authorList>
            <consortium name="The Broad Institute Genome Sequencing Platform"/>
            <person name="Russ C."/>
            <person name="Cuomo C."/>
            <person name="Young S.K."/>
            <person name="Zeng Q."/>
            <person name="Gargeya S."/>
            <person name="Alvarado L."/>
            <person name="Berlin A."/>
            <person name="Chapman S.B."/>
            <person name="Chen Z."/>
            <person name="Freedman E."/>
            <person name="Gellesch M."/>
            <person name="Goldberg J."/>
            <person name="Griggs A."/>
            <person name="Gujja S."/>
            <person name="Heilman E."/>
            <person name="Heiman D."/>
            <person name="Howarth C."/>
            <person name="Mehta T."/>
            <person name="Neiman D."/>
            <person name="Pearson M."/>
            <person name="Roberts A."/>
            <person name="Saif S."/>
            <person name="Shea T."/>
            <person name="Shenoy N."/>
            <person name="Sisk P."/>
            <person name="Stolte C."/>
            <person name="Sykes S."/>
            <person name="White J."/>
            <person name="Yandava C."/>
            <person name="Burger G."/>
            <person name="Gray M.W."/>
            <person name="Holland P.W.H."/>
            <person name="King N."/>
            <person name="Lang F.B.F."/>
            <person name="Roger A.J."/>
            <person name="Ruiz-Trillo I."/>
            <person name="Haas B."/>
            <person name="Nusbaum C."/>
            <person name="Birren B."/>
        </authorList>
    </citation>
    <scope>NUCLEOTIDE SEQUENCE [LARGE SCALE GENOMIC DNA]</scope>
    <source>
        <strain evidence="2 3">JP610</strain>
    </source>
</reference>